<evidence type="ECO:0000259" key="4">
    <source>
        <dbReference type="Pfam" id="PF25917"/>
    </source>
</evidence>
<evidence type="ECO:0000256" key="2">
    <source>
        <dbReference type="ARBA" id="ARBA00009477"/>
    </source>
</evidence>
<sequence length="379" mass="40742">MQLLAQQSTTRKLILFTSLSVLLLACGNNEQQTQAPPTDVDFLEVQPATAHVEKKYPGSIEGSVNVDIKAQVTGYLDQIYVSEGDFVQKGQSLFRIKGDVYNQQVNNSQASLKAALAAEENARIELEKIKPLVAGKVVSQLQLQTAEANYASAQAQVAQARAALGSSEINAAFSLIKAPVSGYIGRIPNRIGNLVTPADITPLTTLSEISHVFVYFSLSEADFISFVKDRKADEGINTVELIIADGTLYDHKGKLEIASGNIDRTTGSIPLKAVFPNPDKLLRSGGSGKIILKKTLPSSLTVPMSSVKDIQNKYFVFTLADSNKITMKPIEIAGKSDNNYILKTGLKAGEKVALNRIDALNEGMVVVPGSTQDSTGKSK</sequence>
<evidence type="ECO:0000259" key="6">
    <source>
        <dbReference type="Pfam" id="PF25967"/>
    </source>
</evidence>
<protein>
    <submittedName>
        <fullName evidence="7">Efflux RND transporter periplasmic adaptor subunit</fullName>
    </submittedName>
</protein>
<feature type="domain" description="Multidrug resistance protein MdtA-like alpha-helical hairpin" evidence="3">
    <location>
        <begin position="105"/>
        <end position="173"/>
    </location>
</feature>
<dbReference type="Pfam" id="PF25944">
    <property type="entry name" value="Beta-barrel_RND"/>
    <property type="match status" value="1"/>
</dbReference>
<dbReference type="InterPro" id="IPR058624">
    <property type="entry name" value="MdtA-like_HH"/>
</dbReference>
<dbReference type="Gene3D" id="1.10.287.470">
    <property type="entry name" value="Helix hairpin bin"/>
    <property type="match status" value="1"/>
</dbReference>
<dbReference type="Gene3D" id="2.40.50.100">
    <property type="match status" value="1"/>
</dbReference>
<dbReference type="Proteomes" id="UP001228581">
    <property type="component" value="Unassembled WGS sequence"/>
</dbReference>
<dbReference type="RefSeq" id="WP_313994934.1">
    <property type="nucleotide sequence ID" value="NZ_JASJOT010000004.1"/>
</dbReference>
<accession>A0ABT7CHA1</accession>
<comment type="caution">
    <text evidence="7">The sequence shown here is derived from an EMBL/GenBank/DDBJ whole genome shotgun (WGS) entry which is preliminary data.</text>
</comment>
<dbReference type="Gene3D" id="2.40.420.20">
    <property type="match status" value="1"/>
</dbReference>
<dbReference type="PANTHER" id="PTHR30158">
    <property type="entry name" value="ACRA/E-RELATED COMPONENT OF DRUG EFFLUX TRANSPORTER"/>
    <property type="match status" value="1"/>
</dbReference>
<evidence type="ECO:0000313" key="7">
    <source>
        <dbReference type="EMBL" id="MDJ1493111.1"/>
    </source>
</evidence>
<evidence type="ECO:0000256" key="1">
    <source>
        <dbReference type="ARBA" id="ARBA00004196"/>
    </source>
</evidence>
<dbReference type="EMBL" id="JASJOT010000004">
    <property type="protein sequence ID" value="MDJ1493111.1"/>
    <property type="molecule type" value="Genomic_DNA"/>
</dbReference>
<dbReference type="PANTHER" id="PTHR30158:SF23">
    <property type="entry name" value="MULTIDRUG RESISTANCE PROTEIN MEXA"/>
    <property type="match status" value="1"/>
</dbReference>
<dbReference type="Pfam" id="PF25917">
    <property type="entry name" value="BSH_RND"/>
    <property type="match status" value="1"/>
</dbReference>
<dbReference type="NCBIfam" id="TIGR01730">
    <property type="entry name" value="RND_mfp"/>
    <property type="match status" value="1"/>
</dbReference>
<organism evidence="7 8">
    <name type="scientific">Xanthocytophaga flava</name>
    <dbReference type="NCBI Taxonomy" id="3048013"/>
    <lineage>
        <taxon>Bacteria</taxon>
        <taxon>Pseudomonadati</taxon>
        <taxon>Bacteroidota</taxon>
        <taxon>Cytophagia</taxon>
        <taxon>Cytophagales</taxon>
        <taxon>Rhodocytophagaceae</taxon>
        <taxon>Xanthocytophaga</taxon>
    </lineage>
</organism>
<evidence type="ECO:0000259" key="5">
    <source>
        <dbReference type="Pfam" id="PF25944"/>
    </source>
</evidence>
<reference evidence="7 8" key="1">
    <citation type="submission" date="2023-05" db="EMBL/GenBank/DDBJ databases">
        <authorList>
            <person name="Zhang X."/>
        </authorList>
    </citation>
    <scope>NUCLEOTIDE SEQUENCE [LARGE SCALE GENOMIC DNA]</scope>
    <source>
        <strain evidence="7 8">DM2B3-1</strain>
    </source>
</reference>
<comment type="similarity">
    <text evidence="2">Belongs to the membrane fusion protein (MFP) (TC 8.A.1) family.</text>
</comment>
<dbReference type="InterPro" id="IPR058627">
    <property type="entry name" value="MdtA-like_C"/>
</dbReference>
<comment type="subcellular location">
    <subcellularLocation>
        <location evidence="1">Cell envelope</location>
    </subcellularLocation>
</comment>
<dbReference type="Pfam" id="PF25967">
    <property type="entry name" value="RND-MFP_C"/>
    <property type="match status" value="1"/>
</dbReference>
<dbReference type="Pfam" id="PF25876">
    <property type="entry name" value="HH_MFP_RND"/>
    <property type="match status" value="1"/>
</dbReference>
<dbReference type="InterPro" id="IPR058625">
    <property type="entry name" value="MdtA-like_BSH"/>
</dbReference>
<keyword evidence="8" id="KW-1185">Reference proteome</keyword>
<dbReference type="InterPro" id="IPR006143">
    <property type="entry name" value="RND_pump_MFP"/>
</dbReference>
<feature type="domain" description="Multidrug resistance protein MdtA-like barrel-sandwich hybrid" evidence="4">
    <location>
        <begin position="66"/>
        <end position="205"/>
    </location>
</feature>
<gene>
    <name evidence="7" type="ORF">QNI19_09215</name>
</gene>
<name>A0ABT7CHA1_9BACT</name>
<dbReference type="InterPro" id="IPR058626">
    <property type="entry name" value="MdtA-like_b-barrel"/>
</dbReference>
<evidence type="ECO:0000313" key="8">
    <source>
        <dbReference type="Proteomes" id="UP001228581"/>
    </source>
</evidence>
<dbReference type="SUPFAM" id="SSF111369">
    <property type="entry name" value="HlyD-like secretion proteins"/>
    <property type="match status" value="1"/>
</dbReference>
<proteinExistence type="inferred from homology"/>
<evidence type="ECO:0000259" key="3">
    <source>
        <dbReference type="Pfam" id="PF25876"/>
    </source>
</evidence>
<dbReference type="Gene3D" id="2.40.30.170">
    <property type="match status" value="1"/>
</dbReference>
<feature type="domain" description="Multidrug resistance protein MdtA-like beta-barrel" evidence="5">
    <location>
        <begin position="212"/>
        <end position="285"/>
    </location>
</feature>
<feature type="domain" description="Multidrug resistance protein MdtA-like C-terminal permuted SH3" evidence="6">
    <location>
        <begin position="300"/>
        <end position="358"/>
    </location>
</feature>